<feature type="domain" description="Zn(2)-C6 fungal-type" evidence="4">
    <location>
        <begin position="32"/>
        <end position="61"/>
    </location>
</feature>
<dbReference type="SMART" id="SM00066">
    <property type="entry name" value="GAL4"/>
    <property type="match status" value="1"/>
</dbReference>
<feature type="region of interest" description="Disordered" evidence="3">
    <location>
        <begin position="1"/>
        <end position="27"/>
    </location>
</feature>
<dbReference type="EMBL" id="JAQQPM010000005">
    <property type="protein sequence ID" value="KAK2071482.1"/>
    <property type="molecule type" value="Genomic_DNA"/>
</dbReference>
<dbReference type="InterPro" id="IPR001138">
    <property type="entry name" value="Zn2Cys6_DnaBD"/>
</dbReference>
<dbReference type="PANTHER" id="PTHR47783:SF1">
    <property type="entry name" value="ZN(II)2CYS6 TRANSCRIPTION FACTOR (EUROFUNG)"/>
    <property type="match status" value="1"/>
</dbReference>
<dbReference type="Gene3D" id="4.10.240.10">
    <property type="entry name" value="Zn(2)-C6 fungal-type DNA-binding domain"/>
    <property type="match status" value="1"/>
</dbReference>
<evidence type="ECO:0000313" key="6">
    <source>
        <dbReference type="Proteomes" id="UP001217918"/>
    </source>
</evidence>
<evidence type="ECO:0000256" key="2">
    <source>
        <dbReference type="ARBA" id="ARBA00023242"/>
    </source>
</evidence>
<dbReference type="GO" id="GO:0006351">
    <property type="term" value="P:DNA-templated transcription"/>
    <property type="evidence" value="ECO:0007669"/>
    <property type="project" value="InterPro"/>
</dbReference>
<feature type="region of interest" description="Disordered" evidence="3">
    <location>
        <begin position="364"/>
        <end position="388"/>
    </location>
</feature>
<keyword evidence="6" id="KW-1185">Reference proteome</keyword>
<proteinExistence type="predicted"/>
<feature type="compositionally biased region" description="Low complexity" evidence="3">
    <location>
        <begin position="746"/>
        <end position="758"/>
    </location>
</feature>
<dbReference type="PROSITE" id="PS50048">
    <property type="entry name" value="ZN2_CY6_FUNGAL_2"/>
    <property type="match status" value="1"/>
</dbReference>
<feature type="region of interest" description="Disordered" evidence="3">
    <location>
        <begin position="79"/>
        <end position="105"/>
    </location>
</feature>
<feature type="compositionally biased region" description="Polar residues" evidence="3">
    <location>
        <begin position="1"/>
        <end position="21"/>
    </location>
</feature>
<organism evidence="5 6">
    <name type="scientific">Phyllachora maydis</name>
    <dbReference type="NCBI Taxonomy" id="1825666"/>
    <lineage>
        <taxon>Eukaryota</taxon>
        <taxon>Fungi</taxon>
        <taxon>Dikarya</taxon>
        <taxon>Ascomycota</taxon>
        <taxon>Pezizomycotina</taxon>
        <taxon>Sordariomycetes</taxon>
        <taxon>Sordariomycetidae</taxon>
        <taxon>Phyllachorales</taxon>
        <taxon>Phyllachoraceae</taxon>
        <taxon>Phyllachora</taxon>
    </lineage>
</organism>
<dbReference type="GO" id="GO:0000981">
    <property type="term" value="F:DNA-binding transcription factor activity, RNA polymerase II-specific"/>
    <property type="evidence" value="ECO:0007669"/>
    <property type="project" value="InterPro"/>
</dbReference>
<dbReference type="SUPFAM" id="SSF57701">
    <property type="entry name" value="Zn2/Cys6 DNA-binding domain"/>
    <property type="match status" value="1"/>
</dbReference>
<protein>
    <recommendedName>
        <fullName evidence="4">Zn(2)-C6 fungal-type domain-containing protein</fullName>
    </recommendedName>
</protein>
<feature type="region of interest" description="Disordered" evidence="3">
    <location>
        <begin position="596"/>
        <end position="625"/>
    </location>
</feature>
<feature type="region of interest" description="Disordered" evidence="3">
    <location>
        <begin position="742"/>
        <end position="866"/>
    </location>
</feature>
<dbReference type="InterPro" id="IPR007219">
    <property type="entry name" value="XnlR_reg_dom"/>
</dbReference>
<gene>
    <name evidence="5" type="ORF">P8C59_005904</name>
</gene>
<dbReference type="CDD" id="cd00067">
    <property type="entry name" value="GAL4"/>
    <property type="match status" value="1"/>
</dbReference>
<dbReference type="Pfam" id="PF00172">
    <property type="entry name" value="Zn_clus"/>
    <property type="match status" value="1"/>
</dbReference>
<evidence type="ECO:0000259" key="4">
    <source>
        <dbReference type="PROSITE" id="PS50048"/>
    </source>
</evidence>
<dbReference type="CDD" id="cd12148">
    <property type="entry name" value="fungal_TF_MHR"/>
    <property type="match status" value="1"/>
</dbReference>
<dbReference type="GO" id="GO:0008270">
    <property type="term" value="F:zinc ion binding"/>
    <property type="evidence" value="ECO:0007669"/>
    <property type="project" value="InterPro"/>
</dbReference>
<name>A0AAD9I715_9PEZI</name>
<dbReference type="PROSITE" id="PS00463">
    <property type="entry name" value="ZN2_CY6_FUNGAL_1"/>
    <property type="match status" value="1"/>
</dbReference>
<keyword evidence="2" id="KW-0539">Nucleus</keyword>
<comment type="caution">
    <text evidence="5">The sequence shown here is derived from an EMBL/GenBank/DDBJ whole genome shotgun (WGS) entry which is preliminary data.</text>
</comment>
<keyword evidence="1" id="KW-0479">Metal-binding</keyword>
<evidence type="ECO:0000313" key="5">
    <source>
        <dbReference type="EMBL" id="KAK2071482.1"/>
    </source>
</evidence>
<feature type="compositionally biased region" description="Acidic residues" evidence="3">
    <location>
        <begin position="374"/>
        <end position="387"/>
    </location>
</feature>
<dbReference type="Proteomes" id="UP001217918">
    <property type="component" value="Unassembled WGS sequence"/>
</dbReference>
<dbReference type="PANTHER" id="PTHR47783">
    <property type="entry name" value="ZN(II)2CYS6 TRANSCRIPTION FACTOR (EUROFUNG)-RELATED"/>
    <property type="match status" value="1"/>
</dbReference>
<feature type="compositionally biased region" description="Polar residues" evidence="3">
    <location>
        <begin position="791"/>
        <end position="816"/>
    </location>
</feature>
<dbReference type="AlphaFoldDB" id="A0AAD9I715"/>
<accession>A0AAD9I715</accession>
<evidence type="ECO:0000256" key="1">
    <source>
        <dbReference type="ARBA" id="ARBA00022723"/>
    </source>
</evidence>
<evidence type="ECO:0000256" key="3">
    <source>
        <dbReference type="SAM" id="MobiDB-lite"/>
    </source>
</evidence>
<dbReference type="Pfam" id="PF04082">
    <property type="entry name" value="Fungal_trans"/>
    <property type="match status" value="1"/>
</dbReference>
<reference evidence="5" key="1">
    <citation type="journal article" date="2023" name="Mol. Plant Microbe Interact.">
        <title>Elucidating the Obligate Nature and Biological Capacity of an Invasive Fungal Corn Pathogen.</title>
        <authorList>
            <person name="MacCready J.S."/>
            <person name="Roggenkamp E.M."/>
            <person name="Gdanetz K."/>
            <person name="Chilvers M.I."/>
        </authorList>
    </citation>
    <scope>NUCLEOTIDE SEQUENCE</scope>
    <source>
        <strain evidence="5">PM02</strain>
    </source>
</reference>
<feature type="compositionally biased region" description="Low complexity" evidence="3">
    <location>
        <begin position="835"/>
        <end position="846"/>
    </location>
</feature>
<sequence>MNDSGPQTQNKALRFVNTQGGPPSKRPRIEAACRTCRRRKTKCSGERPVCVTCTKNGHVCVGYDDLLDKKDKKKRVELLSPHSSIPNPVAANKAEAKPPSSTDGAAAADVLPLKYKDEWNSARRPPGAYHGIKRKVPYFRYFGPTAIVPGYKQTTVSVRDRRRSRGDDSLHSLAAPDWTWLQALGTPSSGPSHAAFSWNDPPVYDYDGGCKDPVDSRIITLVETFFFQLGPNYPFLRMRRILHAIKQKTLEPILVNSMCALAARFSDLTGPENKFEDLERSEFGHVYAARAHKDTVGTFACPSVAAVQACLLMAYEGFGSNQDSALWMYLGLAIRMAVDLGLGKHVGVIYPGGSDPWYIRGWKRPPTVNQQKEDTDDADDAEDEEALEKERTDTFWAIFILDRVISSGTGRPVTFREDDYELDLPETTAEVVPNLPHPFSCLVRMIYLYGLVSDIFNNVKNTEDLTAEKLSQLGTIENTLISQYLTLDSRLGIDIENFRNYVRAGHGTSYILLHIWFHALVIVLNQPTLLPFGNMSHMAMKSEGKQLAMSSAKSIADILHMAEFVDPKSLWGNPFTSQPMYIAACSFLTEHSANTPIPPIPGTRDASPRHETSTPLRPGTSKTARQHAILADSTSANYTTCYKTLQQLRVYWAGVDYVLEALNQRAGGLCNESSFDHTNTDMPENLLPFGGNRIRSESLRRLPQLEARMDHAPSPAAPLVAFTIVGTTDSSKLELTCMYPGQSRDAASSKSTASAPTPQGNMVYDPIRHPHSPPPPRYPQAASPWEYDWSMPQNDQSGPPGQATPIYTSGSEQSPVNEPVHDACSPKSGDRQPTSSSDNHSYSLSSTGSAEADATRNGGGGPKNDYGVYSALPSAINNQDSQVMSAQFPMVPGRLPEMITTSTELPLDDLPLSEVQLMDIFLPAEELGLWPWQNDASQM</sequence>
<dbReference type="SMART" id="SM00906">
    <property type="entry name" value="Fungal_trans"/>
    <property type="match status" value="1"/>
</dbReference>
<dbReference type="GO" id="GO:0003677">
    <property type="term" value="F:DNA binding"/>
    <property type="evidence" value="ECO:0007669"/>
    <property type="project" value="InterPro"/>
</dbReference>
<dbReference type="InterPro" id="IPR036864">
    <property type="entry name" value="Zn2-C6_fun-type_DNA-bd_sf"/>
</dbReference>